<protein>
    <submittedName>
        <fullName evidence="1">Uncharacterized protein</fullName>
    </submittedName>
</protein>
<gene>
    <name evidence="1" type="ORF">JAAARDRAFT_136138</name>
</gene>
<dbReference type="OrthoDB" id="3256444at2759"/>
<reference evidence="2" key="1">
    <citation type="journal article" date="2014" name="Proc. Natl. Acad. Sci. U.S.A.">
        <title>Extensive sampling of basidiomycete genomes demonstrates inadequacy of the white-rot/brown-rot paradigm for wood decay fungi.</title>
        <authorList>
            <person name="Riley R."/>
            <person name="Salamov A.A."/>
            <person name="Brown D.W."/>
            <person name="Nagy L.G."/>
            <person name="Floudas D."/>
            <person name="Held B.W."/>
            <person name="Levasseur A."/>
            <person name="Lombard V."/>
            <person name="Morin E."/>
            <person name="Otillar R."/>
            <person name="Lindquist E.A."/>
            <person name="Sun H."/>
            <person name="LaButti K.M."/>
            <person name="Schmutz J."/>
            <person name="Jabbour D."/>
            <person name="Luo H."/>
            <person name="Baker S.E."/>
            <person name="Pisabarro A.G."/>
            <person name="Walton J.D."/>
            <person name="Blanchette R.A."/>
            <person name="Henrissat B."/>
            <person name="Martin F."/>
            <person name="Cullen D."/>
            <person name="Hibbett D.S."/>
            <person name="Grigoriev I.V."/>
        </authorList>
    </citation>
    <scope>NUCLEOTIDE SEQUENCE [LARGE SCALE GENOMIC DNA]</scope>
    <source>
        <strain evidence="2">MUCL 33604</strain>
    </source>
</reference>
<dbReference type="HOGENOM" id="CLU_161754_0_0_1"/>
<dbReference type="InParanoid" id="A0A067PV49"/>
<dbReference type="EMBL" id="KL197730">
    <property type="protein sequence ID" value="KDQ54211.1"/>
    <property type="molecule type" value="Genomic_DNA"/>
</dbReference>
<dbReference type="Proteomes" id="UP000027265">
    <property type="component" value="Unassembled WGS sequence"/>
</dbReference>
<organism evidence="1 2">
    <name type="scientific">Jaapia argillacea MUCL 33604</name>
    <dbReference type="NCBI Taxonomy" id="933084"/>
    <lineage>
        <taxon>Eukaryota</taxon>
        <taxon>Fungi</taxon>
        <taxon>Dikarya</taxon>
        <taxon>Basidiomycota</taxon>
        <taxon>Agaricomycotina</taxon>
        <taxon>Agaricomycetes</taxon>
        <taxon>Agaricomycetidae</taxon>
        <taxon>Jaapiales</taxon>
        <taxon>Jaapiaceae</taxon>
        <taxon>Jaapia</taxon>
    </lineage>
</organism>
<name>A0A067PV49_9AGAM</name>
<sequence length="87" mass="9769">DPSSWCTKNNFTSMLREDVEARKAKADLGKSQATLNSHLRAEDPQEHIISYSDDSFKSAAIQWLVETDQPISALKHPSFAKMIYIAS</sequence>
<accession>A0A067PV49</accession>
<dbReference type="AlphaFoldDB" id="A0A067PV49"/>
<evidence type="ECO:0000313" key="2">
    <source>
        <dbReference type="Proteomes" id="UP000027265"/>
    </source>
</evidence>
<evidence type="ECO:0000313" key="1">
    <source>
        <dbReference type="EMBL" id="KDQ54211.1"/>
    </source>
</evidence>
<feature type="non-terminal residue" evidence="1">
    <location>
        <position position="1"/>
    </location>
</feature>
<keyword evidence="2" id="KW-1185">Reference proteome</keyword>
<proteinExistence type="predicted"/>